<comment type="caution">
    <text evidence="2">The sequence shown here is derived from an EMBL/GenBank/DDBJ whole genome shotgun (WGS) entry which is preliminary data.</text>
</comment>
<feature type="region of interest" description="Disordered" evidence="1">
    <location>
        <begin position="440"/>
        <end position="478"/>
    </location>
</feature>
<evidence type="ECO:0000313" key="2">
    <source>
        <dbReference type="EMBL" id="RVX05111.1"/>
    </source>
</evidence>
<evidence type="ECO:0000313" key="3">
    <source>
        <dbReference type="Proteomes" id="UP000288805"/>
    </source>
</evidence>
<dbReference type="PANTHER" id="PTHR15204:SF0">
    <property type="entry name" value="LARGE PROLINE-RICH PROTEIN BAG6"/>
    <property type="match status" value="1"/>
</dbReference>
<feature type="region of interest" description="Disordered" evidence="1">
    <location>
        <begin position="577"/>
        <end position="630"/>
    </location>
</feature>
<proteinExistence type="predicted"/>
<dbReference type="Proteomes" id="UP000288805">
    <property type="component" value="Unassembled WGS sequence"/>
</dbReference>
<dbReference type="EMBL" id="QGNW01000057">
    <property type="protein sequence ID" value="RVX05111.1"/>
    <property type="molecule type" value="Genomic_DNA"/>
</dbReference>
<gene>
    <name evidence="2" type="ORF">CK203_020134</name>
</gene>
<sequence length="643" mass="69032">MALYGNLNFSCVKGHIPMQDLCRHMHAESGHFAILNYAIPGLGMSHGQDNQVAPGFLPENLNVPNQGDAIPPEINQLVSAVLGAFGVNDIGGNQGPDARVVPDSLTTLSQYLSRLRREFGRGNGNNVQTADIHGTAERESNSISHSVTAPGLTPTASLAELMLSARQMLIEQVGESLLVYAESLYFYIITRQGSPVGQREHWEVWSYTLRFGSPWRVLRAWSWKQLQRQLENQETATNLSERRDIQFSAGRTGVLLQNVGAFLLELGRTTMTLIMGQMPSEAMVNTGPALFISPSGPNPLMAQPFQPGTSFGSFSTGTAQPGSGLVNGFGFLPRRIDIQIRRGSSMVTPNVNQVEHGYTNQPSGQRNPVTSSGDENPATSLVSEGSSIAAVPMRSMLGAVSGPFSSVLSDPSSGLLGLYPVLGRLQHVGSGHAIDELGSQASGEHQATGFQTEQLNEGGRTTEGSLPTPSLRHLAPSESQNFRINLQSTDGTITNQEAEGHMPSSVLQFLRTMFAGGEIEHVEDFNSQGIATNPVTEHSEAAAGAMDAQQAEPEVTDEGIFLSNMLREMMRFISQDVDPNVAPPEGSSASEHGTDSSSQAESSVTGTLRRESDNQASPPNSKRQKNLGGNDAVSLEIRIEIFK</sequence>
<feature type="compositionally biased region" description="Polar residues" evidence="1">
    <location>
        <begin position="587"/>
        <end position="606"/>
    </location>
</feature>
<name>A0A438J843_VITVI</name>
<dbReference type="PANTHER" id="PTHR15204">
    <property type="entry name" value="LARGE PROLINE-RICH PROTEIN BAG6"/>
    <property type="match status" value="1"/>
</dbReference>
<accession>A0A438J843</accession>
<feature type="compositionally biased region" description="Polar residues" evidence="1">
    <location>
        <begin position="440"/>
        <end position="455"/>
    </location>
</feature>
<dbReference type="AlphaFoldDB" id="A0A438J843"/>
<protein>
    <submittedName>
        <fullName evidence="2">Uncharacterized protein</fullName>
    </submittedName>
</protein>
<organism evidence="2 3">
    <name type="scientific">Vitis vinifera</name>
    <name type="common">Grape</name>
    <dbReference type="NCBI Taxonomy" id="29760"/>
    <lineage>
        <taxon>Eukaryota</taxon>
        <taxon>Viridiplantae</taxon>
        <taxon>Streptophyta</taxon>
        <taxon>Embryophyta</taxon>
        <taxon>Tracheophyta</taxon>
        <taxon>Spermatophyta</taxon>
        <taxon>Magnoliopsida</taxon>
        <taxon>eudicotyledons</taxon>
        <taxon>Gunneridae</taxon>
        <taxon>Pentapetalae</taxon>
        <taxon>rosids</taxon>
        <taxon>Vitales</taxon>
        <taxon>Vitaceae</taxon>
        <taxon>Viteae</taxon>
        <taxon>Vitis</taxon>
    </lineage>
</organism>
<reference evidence="2 3" key="1">
    <citation type="journal article" date="2018" name="PLoS Genet.">
        <title>Population sequencing reveals clonal diversity and ancestral inbreeding in the grapevine cultivar Chardonnay.</title>
        <authorList>
            <person name="Roach M.J."/>
            <person name="Johnson D.L."/>
            <person name="Bohlmann J."/>
            <person name="van Vuuren H.J."/>
            <person name="Jones S.J."/>
            <person name="Pretorius I.S."/>
            <person name="Schmidt S.A."/>
            <person name="Borneman A.R."/>
        </authorList>
    </citation>
    <scope>NUCLEOTIDE SEQUENCE [LARGE SCALE GENOMIC DNA]</scope>
    <source>
        <strain evidence="3">cv. Chardonnay</strain>
        <tissue evidence="2">Leaf</tissue>
    </source>
</reference>
<feature type="region of interest" description="Disordered" evidence="1">
    <location>
        <begin position="347"/>
        <end position="381"/>
    </location>
</feature>
<evidence type="ECO:0000256" key="1">
    <source>
        <dbReference type="SAM" id="MobiDB-lite"/>
    </source>
</evidence>